<feature type="transmembrane region" description="Helical" evidence="7">
    <location>
        <begin position="430"/>
        <end position="450"/>
    </location>
</feature>
<accession>A0A8J1Y721</accession>
<feature type="compositionally biased region" description="Basic residues" evidence="6">
    <location>
        <begin position="1393"/>
        <end position="1404"/>
    </location>
</feature>
<feature type="transmembrane region" description="Helical" evidence="7">
    <location>
        <begin position="724"/>
        <end position="743"/>
    </location>
</feature>
<dbReference type="InterPro" id="IPR011992">
    <property type="entry name" value="EF-hand-dom_pair"/>
</dbReference>
<feature type="region of interest" description="Disordered" evidence="6">
    <location>
        <begin position="1"/>
        <end position="37"/>
    </location>
</feature>
<dbReference type="Gene3D" id="1.10.287.70">
    <property type="match status" value="2"/>
</dbReference>
<feature type="transmembrane region" description="Helical" evidence="7">
    <location>
        <begin position="516"/>
        <end position="543"/>
    </location>
</feature>
<keyword evidence="2" id="KW-0728">SH3 domain</keyword>
<dbReference type="InterPro" id="IPR005821">
    <property type="entry name" value="Ion_trans_dom"/>
</dbReference>
<keyword evidence="9" id="KW-1185">Reference proteome</keyword>
<feature type="compositionally biased region" description="Polar residues" evidence="6">
    <location>
        <begin position="1355"/>
        <end position="1372"/>
    </location>
</feature>
<dbReference type="OrthoDB" id="10068803at2759"/>
<feature type="compositionally biased region" description="Basic and acidic residues" evidence="6">
    <location>
        <begin position="1373"/>
        <end position="1392"/>
    </location>
</feature>
<feature type="transmembrane region" description="Helical" evidence="7">
    <location>
        <begin position="371"/>
        <end position="390"/>
    </location>
</feature>
<evidence type="ECO:0000256" key="1">
    <source>
        <dbReference type="ARBA" id="ARBA00004141"/>
    </source>
</evidence>
<feature type="compositionally biased region" description="Polar residues" evidence="6">
    <location>
        <begin position="977"/>
        <end position="998"/>
    </location>
</feature>
<keyword evidence="3 7" id="KW-0812">Transmembrane</keyword>
<dbReference type="Pfam" id="PF00520">
    <property type="entry name" value="Ion_trans"/>
    <property type="match status" value="2"/>
</dbReference>
<feature type="transmembrane region" description="Helical" evidence="7">
    <location>
        <begin position="755"/>
        <end position="775"/>
    </location>
</feature>
<keyword evidence="5 7" id="KW-0472">Membrane</keyword>
<feature type="region of interest" description="Disordered" evidence="6">
    <location>
        <begin position="1106"/>
        <end position="1131"/>
    </location>
</feature>
<dbReference type="Pfam" id="PF07653">
    <property type="entry name" value="SH3_2"/>
    <property type="match status" value="1"/>
</dbReference>
<protein>
    <submittedName>
        <fullName evidence="8">Uncharacterized protein</fullName>
    </submittedName>
</protein>
<feature type="compositionally biased region" description="Polar residues" evidence="6">
    <location>
        <begin position="25"/>
        <end position="34"/>
    </location>
</feature>
<dbReference type="Gene3D" id="1.10.238.10">
    <property type="entry name" value="EF-hand"/>
    <property type="match status" value="1"/>
</dbReference>
<feature type="transmembrane region" description="Helical" evidence="7">
    <location>
        <begin position="327"/>
        <end position="351"/>
    </location>
</feature>
<evidence type="ECO:0000256" key="7">
    <source>
        <dbReference type="SAM" id="Phobius"/>
    </source>
</evidence>
<organism evidence="8 9">
    <name type="scientific">Owenia fusiformis</name>
    <name type="common">Polychaete worm</name>
    <dbReference type="NCBI Taxonomy" id="6347"/>
    <lineage>
        <taxon>Eukaryota</taxon>
        <taxon>Metazoa</taxon>
        <taxon>Spiralia</taxon>
        <taxon>Lophotrochozoa</taxon>
        <taxon>Annelida</taxon>
        <taxon>Polychaeta</taxon>
        <taxon>Sedentaria</taxon>
        <taxon>Canalipalpata</taxon>
        <taxon>Sabellida</taxon>
        <taxon>Oweniida</taxon>
        <taxon>Oweniidae</taxon>
        <taxon>Owenia</taxon>
    </lineage>
</organism>
<proteinExistence type="predicted"/>
<dbReference type="PANTHER" id="PTHR46726">
    <property type="entry name" value="TWO PORE CHANNEL 3"/>
    <property type="match status" value="1"/>
</dbReference>
<sequence>MKDKPKMSNSVVHTAHRKWDPASKGITNPSFSDKTNGKIDALDETTRYNNNIPLNDSGSDLSRPENNPVVEFNSTGLDTLPGCPMPKHDGALPKHVNLVPKHVDPMSEHIDAVPKHVTLKPEHVNSKPKHVDTNSSNVFKRFFSWKSKKKNSIVAENINTTISDNDDTITDIHNKTDTSSVKSGKGSQEPNDVFWDTAPLTEQKTEVNRSLKCNSSKGAHKGLIGLLTPVLPGLPTDEMEDTLHDTYENFKSKNYDLELAAAHIDDALKGRGAYGRARAVFKSKWTKRCFEIYDNPWFNRWMYVIILLHSLLAFWEPCQDTVTPGGVHPVVIALNALCVLMYGIDITLHLIYFSWKKFWTLEETKWMRIEFVFVCMFFVDFLMLVIQAIVGKRLAQPFRCLRAATINCKAKNVGHIFDACLSIILKLGKVFFIIFLFIFIFAAIGVHIYMDEYHYIGCEDRSSNNFTLVCEEDYDNVYTGAYDHILIGALRLFALLSTENYPELMIPAYSVNNANFFYFGIFLYFGVFILTTVLLAIVVESYWDVSKKYIKKERKRERTELAKAWNLLDPLGDGIIATTEPKFFALFRMVKPKLRDCDVKEILDYIDDDGDGGIATIEWITRLTDALNYEFEKPIASFKITSPKWLAVLCNSIRSVVKTGTFERIVLVLIIAHSILFCVHWHNMTETQMYIIQGMKTGIVGLFFFETVLRILGLWKELLQFEEMMDITFTMIALISNILWYFYSGFTNFEGFEIHTYRGACTVVSCLSVFCRLMFNSRHTRKALHVFIKIYPVMFDLIMLVIIIIYFYGILGLEFFHGYEPVRTYESGHYEYQCGLGFDTLSCSFLAVFQVVTTSNWHEIMNAAIVSTSYWASLYFVTCYLIIDMVVMSLFVAITIEAFKHMITEEDTDGDAGLVDPLATQDENDEDTDKQRTIVKSAKQLLDEVFAPSRSEAHIPGRKISLAMVNERRRSVVAMQPVSSNGSQNPSGSLTNLNSPSLNKHHSKVQQQIPSSDTEEDYTGLTAHERKQRILKKKMKKRKRQTGVKIKVISAFRKTKDSEIDLHVGDEVKLIEKQGRMWKGTTRDKTGWFPASNVIEIVRGANKSRQKAVEVTPEPTGHSIIESSPPKPAWSSLPVQPKIPLNDNLNIQSEVPMKAESALAPQGLSAPNRGLYRQSTNINMSKRNAIKGNHGDWRRKILGDMTVMNQEEMLELNRIVRAEMKESKKGGGALARRLNPKLVNLVDEIKEEQEEQAAPTVHVPQINVETAESQEDQTDNQKHEVEDSGSYLGVQTPKLPKSKKKKETNGEMPDWAKRFLTSHDLEAKEGKQENTIPDASTSEDDLTELARKDDDSGSMDVNLNSDTNVSTLTMPDSTRESIRSTREERENKDSKTKRSRALLNKLKR</sequence>
<dbReference type="Gene3D" id="1.20.120.350">
    <property type="entry name" value="Voltage-gated potassium channels. Chain C"/>
    <property type="match status" value="1"/>
</dbReference>
<evidence type="ECO:0000256" key="6">
    <source>
        <dbReference type="SAM" id="MobiDB-lite"/>
    </source>
</evidence>
<comment type="caution">
    <text evidence="8">The sequence shown here is derived from an EMBL/GenBank/DDBJ whole genome shotgun (WGS) entry which is preliminary data.</text>
</comment>
<feature type="compositionally biased region" description="Basic residues" evidence="6">
    <location>
        <begin position="1026"/>
        <end position="1038"/>
    </location>
</feature>
<feature type="transmembrane region" description="Helical" evidence="7">
    <location>
        <begin position="665"/>
        <end position="684"/>
    </location>
</feature>
<dbReference type="PROSITE" id="PS50002">
    <property type="entry name" value="SH3"/>
    <property type="match status" value="1"/>
</dbReference>
<dbReference type="GO" id="GO:0016020">
    <property type="term" value="C:membrane"/>
    <property type="evidence" value="ECO:0007669"/>
    <property type="project" value="UniProtKB-SubCell"/>
</dbReference>
<evidence type="ECO:0000256" key="4">
    <source>
        <dbReference type="ARBA" id="ARBA00022989"/>
    </source>
</evidence>
<dbReference type="InterPro" id="IPR036028">
    <property type="entry name" value="SH3-like_dom_sf"/>
</dbReference>
<dbReference type="SUPFAM" id="SSF47473">
    <property type="entry name" value="EF-hand"/>
    <property type="match status" value="1"/>
</dbReference>
<name>A0A8J1Y721_OWEFU</name>
<dbReference type="SUPFAM" id="SSF50044">
    <property type="entry name" value="SH3-domain"/>
    <property type="match status" value="1"/>
</dbReference>
<dbReference type="GO" id="GO:0005216">
    <property type="term" value="F:monoatomic ion channel activity"/>
    <property type="evidence" value="ECO:0007669"/>
    <property type="project" value="InterPro"/>
</dbReference>
<evidence type="ECO:0000256" key="3">
    <source>
        <dbReference type="ARBA" id="ARBA00022692"/>
    </source>
</evidence>
<feature type="region of interest" description="Disordered" evidence="6">
    <location>
        <begin position="976"/>
        <end position="1038"/>
    </location>
</feature>
<dbReference type="SMART" id="SM00326">
    <property type="entry name" value="SH3"/>
    <property type="match status" value="1"/>
</dbReference>
<reference evidence="8" key="1">
    <citation type="submission" date="2022-03" db="EMBL/GenBank/DDBJ databases">
        <authorList>
            <person name="Martin C."/>
        </authorList>
    </citation>
    <scope>NUCLEOTIDE SEQUENCE</scope>
</reference>
<dbReference type="InterPro" id="IPR001452">
    <property type="entry name" value="SH3_domain"/>
</dbReference>
<comment type="subcellular location">
    <subcellularLocation>
        <location evidence="1">Membrane</location>
        <topology evidence="1">Multi-pass membrane protein</topology>
    </subcellularLocation>
</comment>
<feature type="transmembrane region" description="Helical" evidence="7">
    <location>
        <begin position="870"/>
        <end position="894"/>
    </location>
</feature>
<dbReference type="InterPro" id="IPR027359">
    <property type="entry name" value="Volt_channel_dom_sf"/>
</dbReference>
<evidence type="ECO:0000256" key="5">
    <source>
        <dbReference type="ARBA" id="ARBA00023136"/>
    </source>
</evidence>
<gene>
    <name evidence="8" type="ORF">OFUS_LOCUS17997</name>
</gene>
<keyword evidence="4 7" id="KW-1133">Transmembrane helix</keyword>
<dbReference type="Proteomes" id="UP000749559">
    <property type="component" value="Unassembled WGS sequence"/>
</dbReference>
<evidence type="ECO:0000313" key="9">
    <source>
        <dbReference type="Proteomes" id="UP000749559"/>
    </source>
</evidence>
<feature type="region of interest" description="Disordered" evidence="6">
    <location>
        <begin position="1267"/>
        <end position="1404"/>
    </location>
</feature>
<evidence type="ECO:0000256" key="2">
    <source>
        <dbReference type="ARBA" id="ARBA00022443"/>
    </source>
</evidence>
<dbReference type="Gene3D" id="2.30.30.40">
    <property type="entry name" value="SH3 Domains"/>
    <property type="match status" value="1"/>
</dbReference>
<feature type="transmembrane region" description="Helical" evidence="7">
    <location>
        <begin position="690"/>
        <end position="712"/>
    </location>
</feature>
<evidence type="ECO:0000313" key="8">
    <source>
        <dbReference type="EMBL" id="CAH1793101.1"/>
    </source>
</evidence>
<feature type="transmembrane region" description="Helical" evidence="7">
    <location>
        <begin position="787"/>
        <end position="811"/>
    </location>
</feature>
<feature type="region of interest" description="Disordered" evidence="6">
    <location>
        <begin position="911"/>
        <end position="930"/>
    </location>
</feature>
<dbReference type="SUPFAM" id="SSF81324">
    <property type="entry name" value="Voltage-gated potassium channels"/>
    <property type="match status" value="2"/>
</dbReference>
<dbReference type="EMBL" id="CAIIXF020000008">
    <property type="protein sequence ID" value="CAH1793101.1"/>
    <property type="molecule type" value="Genomic_DNA"/>
</dbReference>
<feature type="compositionally biased region" description="Basic and acidic residues" evidence="6">
    <location>
        <begin position="1310"/>
        <end position="1328"/>
    </location>
</feature>
<dbReference type="PANTHER" id="PTHR46726:SF2">
    <property type="entry name" value="SH3 DOMAIN-CONTAINING PROTEIN"/>
    <property type="match status" value="1"/>
</dbReference>